<feature type="transmembrane region" description="Helical" evidence="9">
    <location>
        <begin position="26"/>
        <end position="44"/>
    </location>
</feature>
<evidence type="ECO:0000256" key="5">
    <source>
        <dbReference type="ARBA" id="ARBA00022927"/>
    </source>
</evidence>
<protein>
    <recommendedName>
        <fullName evidence="9">Protein-export membrane protein SecF</fullName>
    </recommendedName>
</protein>
<keyword evidence="5 9" id="KW-0653">Protein transport</keyword>
<dbReference type="EMBL" id="BAABIM010000003">
    <property type="protein sequence ID" value="GAA4690635.1"/>
    <property type="molecule type" value="Genomic_DNA"/>
</dbReference>
<evidence type="ECO:0000313" key="12">
    <source>
        <dbReference type="EMBL" id="GAA4690635.1"/>
    </source>
</evidence>
<dbReference type="InterPro" id="IPR022646">
    <property type="entry name" value="SecD/SecF_CS"/>
</dbReference>
<comment type="subcellular location">
    <subcellularLocation>
        <location evidence="1 9">Cell membrane</location>
        <topology evidence="1 9">Multi-pass membrane protein</topology>
    </subcellularLocation>
</comment>
<dbReference type="InterPro" id="IPR005665">
    <property type="entry name" value="SecF_bac"/>
</dbReference>
<feature type="transmembrane region" description="Helical" evidence="9">
    <location>
        <begin position="259"/>
        <end position="278"/>
    </location>
</feature>
<dbReference type="PANTHER" id="PTHR30081:SF8">
    <property type="entry name" value="PROTEIN TRANSLOCASE SUBUNIT SECF"/>
    <property type="match status" value="1"/>
</dbReference>
<accession>A0ABP8WJR7</accession>
<dbReference type="RefSeq" id="WP_345267393.1">
    <property type="nucleotide sequence ID" value="NZ_BAABIM010000003.1"/>
</dbReference>
<feature type="compositionally biased region" description="Low complexity" evidence="10">
    <location>
        <begin position="325"/>
        <end position="336"/>
    </location>
</feature>
<evidence type="ECO:0000256" key="3">
    <source>
        <dbReference type="ARBA" id="ARBA00022475"/>
    </source>
</evidence>
<dbReference type="NCBIfam" id="TIGR00966">
    <property type="entry name" value="transloc_SecF"/>
    <property type="match status" value="1"/>
</dbReference>
<evidence type="ECO:0000313" key="13">
    <source>
        <dbReference type="Proteomes" id="UP001500621"/>
    </source>
</evidence>
<dbReference type="InterPro" id="IPR048634">
    <property type="entry name" value="SecD_SecF_C"/>
</dbReference>
<evidence type="ECO:0000256" key="8">
    <source>
        <dbReference type="ARBA" id="ARBA00023136"/>
    </source>
</evidence>
<comment type="function">
    <text evidence="9">Part of the Sec protein translocase complex. Interacts with the SecYEG preprotein conducting channel. SecDF uses the proton motive force (PMF) to complete protein translocation after the ATP-dependent function of SecA.</text>
</comment>
<keyword evidence="4 9" id="KW-0812">Transmembrane</keyword>
<keyword evidence="8 9" id="KW-0472">Membrane</keyword>
<keyword evidence="7 9" id="KW-0811">Translocation</keyword>
<gene>
    <name evidence="9" type="primary">secF</name>
    <name evidence="12" type="ORF">GCM10023226_30630</name>
</gene>
<dbReference type="InterPro" id="IPR022645">
    <property type="entry name" value="SecD/SecF_bac"/>
</dbReference>
<keyword evidence="2 9" id="KW-0813">Transport</keyword>
<evidence type="ECO:0000256" key="1">
    <source>
        <dbReference type="ARBA" id="ARBA00004651"/>
    </source>
</evidence>
<reference evidence="13" key="1">
    <citation type="journal article" date="2019" name="Int. J. Syst. Evol. Microbiol.">
        <title>The Global Catalogue of Microorganisms (GCM) 10K type strain sequencing project: providing services to taxonomists for standard genome sequencing and annotation.</title>
        <authorList>
            <consortium name="The Broad Institute Genomics Platform"/>
            <consortium name="The Broad Institute Genome Sequencing Center for Infectious Disease"/>
            <person name="Wu L."/>
            <person name="Ma J."/>
        </authorList>
    </citation>
    <scope>NUCLEOTIDE SEQUENCE [LARGE SCALE GENOMIC DNA]</scope>
    <source>
        <strain evidence="13">JCM 18127</strain>
    </source>
</reference>
<name>A0ABP8WJR7_9ACTN</name>
<dbReference type="Pfam" id="PF07549">
    <property type="entry name" value="Sec_GG"/>
    <property type="match status" value="1"/>
</dbReference>
<dbReference type="Proteomes" id="UP001500621">
    <property type="component" value="Unassembled WGS sequence"/>
</dbReference>
<sequence>MGKFSRLGNDLYQGGRSIDFVERKRLWYGISILLVAVCMAITLGKGLNFGIEFTGGSQFTVTLPSGEADQAKADDLRVAVADSGISGTGTPTVTTAGNALLVQTEDLTIEEGEQLEGVITDTVDVTDPEQDISQTEIGASWGAEVGQRAAIGVAIFLALVCVFIALYFREWKMSVAALVALVHDIAITIGIYALSGFPVTPSAVTGLLAILGFSLYDTVVVFDKVRENTQELRRADQSYSDAANLAVNQTLVRSINTGLVALIPIGAILFVSAVLLGASSLQDLALSQFVGMAVGVYSSVCLAPRVLVHLKGTEDDVQAKDARAQARARNNADRYASVPSFADDLPVQERDEEAELYEALGEPMPEEEERPRAGASPTRPTAPRGTAGSEPMGRGRTAPSPRREVGESRASGRQQPSRTSKSERKKP</sequence>
<feature type="region of interest" description="Disordered" evidence="10">
    <location>
        <begin position="317"/>
        <end position="427"/>
    </location>
</feature>
<feature type="domain" description="Protein export membrane protein SecD/SecF C-terminal" evidence="11">
    <location>
        <begin position="128"/>
        <end position="311"/>
    </location>
</feature>
<dbReference type="SUPFAM" id="SSF82866">
    <property type="entry name" value="Multidrug efflux transporter AcrB transmembrane domain"/>
    <property type="match status" value="1"/>
</dbReference>
<feature type="transmembrane region" description="Helical" evidence="9">
    <location>
        <begin position="203"/>
        <end position="222"/>
    </location>
</feature>
<feature type="transmembrane region" description="Helical" evidence="9">
    <location>
        <begin position="284"/>
        <end position="303"/>
    </location>
</feature>
<dbReference type="InterPro" id="IPR022813">
    <property type="entry name" value="SecD/SecF_arch_bac"/>
</dbReference>
<dbReference type="Gene3D" id="1.20.1640.10">
    <property type="entry name" value="Multidrug efflux transporter AcrB transmembrane domain"/>
    <property type="match status" value="1"/>
</dbReference>
<evidence type="ECO:0000256" key="4">
    <source>
        <dbReference type="ARBA" id="ARBA00022692"/>
    </source>
</evidence>
<dbReference type="Pfam" id="PF02355">
    <property type="entry name" value="SecD_SecF_C"/>
    <property type="match status" value="1"/>
</dbReference>
<evidence type="ECO:0000256" key="9">
    <source>
        <dbReference type="HAMAP-Rule" id="MF_01464"/>
    </source>
</evidence>
<keyword evidence="13" id="KW-1185">Reference proteome</keyword>
<dbReference type="HAMAP" id="MF_01464_B">
    <property type="entry name" value="SecF_B"/>
    <property type="match status" value="1"/>
</dbReference>
<keyword evidence="3 9" id="KW-1003">Cell membrane</keyword>
<evidence type="ECO:0000259" key="11">
    <source>
        <dbReference type="Pfam" id="PF02355"/>
    </source>
</evidence>
<keyword evidence="6 9" id="KW-1133">Transmembrane helix</keyword>
<evidence type="ECO:0000256" key="6">
    <source>
        <dbReference type="ARBA" id="ARBA00022989"/>
    </source>
</evidence>
<feature type="transmembrane region" description="Helical" evidence="9">
    <location>
        <begin position="175"/>
        <end position="197"/>
    </location>
</feature>
<comment type="similarity">
    <text evidence="9">Belongs to the SecD/SecF family. SecF subfamily.</text>
</comment>
<evidence type="ECO:0000256" key="7">
    <source>
        <dbReference type="ARBA" id="ARBA00023010"/>
    </source>
</evidence>
<comment type="subunit">
    <text evidence="9">Forms a complex with SecD. Part of the essential Sec protein translocation apparatus which comprises SecA, SecYEG and auxiliary proteins SecDF. Other proteins may also be involved.</text>
</comment>
<evidence type="ECO:0000256" key="10">
    <source>
        <dbReference type="SAM" id="MobiDB-lite"/>
    </source>
</evidence>
<feature type="transmembrane region" description="Helical" evidence="9">
    <location>
        <begin position="149"/>
        <end position="168"/>
    </location>
</feature>
<proteinExistence type="inferred from homology"/>
<dbReference type="PANTHER" id="PTHR30081">
    <property type="entry name" value="PROTEIN-EXPORT MEMBRANE PROTEIN SEC"/>
    <property type="match status" value="1"/>
</dbReference>
<dbReference type="PRINTS" id="PR01755">
    <property type="entry name" value="SECFTRNLCASE"/>
</dbReference>
<organism evidence="12 13">
    <name type="scientific">Nocardioides nanhaiensis</name>
    <dbReference type="NCBI Taxonomy" id="1476871"/>
    <lineage>
        <taxon>Bacteria</taxon>
        <taxon>Bacillati</taxon>
        <taxon>Actinomycetota</taxon>
        <taxon>Actinomycetes</taxon>
        <taxon>Propionibacteriales</taxon>
        <taxon>Nocardioidaceae</taxon>
        <taxon>Nocardioides</taxon>
    </lineage>
</organism>
<evidence type="ECO:0000256" key="2">
    <source>
        <dbReference type="ARBA" id="ARBA00022448"/>
    </source>
</evidence>
<comment type="caution">
    <text evidence="12">The sequence shown here is derived from an EMBL/GenBank/DDBJ whole genome shotgun (WGS) entry which is preliminary data.</text>
</comment>